<dbReference type="InterPro" id="IPR017850">
    <property type="entry name" value="Alkaline_phosphatase_core_sf"/>
</dbReference>
<dbReference type="EMBL" id="WTPX01000040">
    <property type="protein sequence ID" value="NNJ25545.1"/>
    <property type="molecule type" value="Genomic_DNA"/>
</dbReference>
<dbReference type="Pfam" id="PF00884">
    <property type="entry name" value="Sulfatase"/>
    <property type="match status" value="1"/>
</dbReference>
<evidence type="ECO:0000256" key="2">
    <source>
        <dbReference type="ARBA" id="ARBA00022723"/>
    </source>
</evidence>
<comment type="similarity">
    <text evidence="1">Belongs to the sulfatase family.</text>
</comment>
<dbReference type="InterPro" id="IPR000917">
    <property type="entry name" value="Sulfatase_N"/>
</dbReference>
<evidence type="ECO:0000256" key="3">
    <source>
        <dbReference type="ARBA" id="ARBA00022801"/>
    </source>
</evidence>
<keyword evidence="2" id="KW-0479">Metal-binding</keyword>
<evidence type="ECO:0000256" key="5">
    <source>
        <dbReference type="SAM" id="MobiDB-lite"/>
    </source>
</evidence>
<dbReference type="Gene3D" id="3.30.1120.10">
    <property type="match status" value="1"/>
</dbReference>
<accession>A0ABX1VC77</accession>
<dbReference type="InterPro" id="IPR024607">
    <property type="entry name" value="Sulfatase_CS"/>
</dbReference>
<dbReference type="PANTHER" id="PTHR42693:SF53">
    <property type="entry name" value="ENDO-4-O-SULFATASE"/>
    <property type="match status" value="1"/>
</dbReference>
<evidence type="ECO:0000259" key="6">
    <source>
        <dbReference type="Pfam" id="PF00884"/>
    </source>
</evidence>
<keyword evidence="4" id="KW-0106">Calcium</keyword>
<reference evidence="7 8" key="1">
    <citation type="journal article" date="2020" name="Syst. Appl. Microbiol.">
        <title>Alienimonas chondri sp. nov., a novel planctomycete isolated from the biofilm of the red alga Chondrus crispus.</title>
        <authorList>
            <person name="Vitorino I."/>
            <person name="Albuquerque L."/>
            <person name="Wiegand S."/>
            <person name="Kallscheuer N."/>
            <person name="da Costa M.S."/>
            <person name="Lobo-da-Cunha A."/>
            <person name="Jogler C."/>
            <person name="Lage O.M."/>
        </authorList>
    </citation>
    <scope>NUCLEOTIDE SEQUENCE [LARGE SCALE GENOMIC DNA]</scope>
    <source>
        <strain evidence="7 8">LzC2</strain>
    </source>
</reference>
<dbReference type="Gene3D" id="3.40.720.10">
    <property type="entry name" value="Alkaline Phosphatase, subunit A"/>
    <property type="match status" value="1"/>
</dbReference>
<evidence type="ECO:0000313" key="8">
    <source>
        <dbReference type="Proteomes" id="UP000609651"/>
    </source>
</evidence>
<organism evidence="7 8">
    <name type="scientific">Alienimonas chondri</name>
    <dbReference type="NCBI Taxonomy" id="2681879"/>
    <lineage>
        <taxon>Bacteria</taxon>
        <taxon>Pseudomonadati</taxon>
        <taxon>Planctomycetota</taxon>
        <taxon>Planctomycetia</taxon>
        <taxon>Planctomycetales</taxon>
        <taxon>Planctomycetaceae</taxon>
        <taxon>Alienimonas</taxon>
    </lineage>
</organism>
<dbReference type="CDD" id="cd16025">
    <property type="entry name" value="PAS_like"/>
    <property type="match status" value="1"/>
</dbReference>
<dbReference type="GO" id="GO:0004065">
    <property type="term" value="F:arylsulfatase activity"/>
    <property type="evidence" value="ECO:0007669"/>
    <property type="project" value="UniProtKB-EC"/>
</dbReference>
<dbReference type="Proteomes" id="UP000609651">
    <property type="component" value="Unassembled WGS sequence"/>
</dbReference>
<name>A0ABX1VC77_9PLAN</name>
<proteinExistence type="inferred from homology"/>
<feature type="compositionally biased region" description="Basic and acidic residues" evidence="5">
    <location>
        <begin position="342"/>
        <end position="354"/>
    </location>
</feature>
<feature type="domain" description="Sulfatase N-terminal" evidence="6">
    <location>
        <begin position="25"/>
        <end position="459"/>
    </location>
</feature>
<dbReference type="EC" id="3.1.6.1" evidence="7"/>
<keyword evidence="8" id="KW-1185">Reference proteome</keyword>
<sequence>MTCSSLALLLASVAFLDSGEEPPRPNVVIVMADDMGFSDAGCYGGEIHTPHLDSLAADGLRFSRFYNTGRCCPTRASLLSGHYSHAAGMGWMISDRGTPGYAGSLRKDRPTLSELVKPVGYRSYLSGKWHVSPHTGPQGPKDNWPIARGFDRFYGTISGGGDYYDPVSLVRDEQPISPFADPLRPAQFTSDGSGYHYTDAIADEAVRFVGDHAQQHGDDPFLLYVAFTAPHWPLHASPERIGRYDGIYDEGFEAVRERRLARQQASGLLPDTTTLSPLPRSWSQVPQDQREWEAACLATHAAMVTQMDEGIGRLLAELDRVGATENTLVLFLSDNGGSPEGMGRDKPFAPRPDEPTADSAPPEEVRKKRTYLTREGYPLRRGTNVMPGPPDTFVTFGESGANVANTPFRLYKSDVHEGGISTPLIARWPAGLRAERQGGFVRERAHLIDLAPTLLALSGAEYPQQFGGDETKPLPGRSLVDALAGFESGRPDQRALYWEHEGNRAISRMGPKDGRDWKLVAEAGGDWELYDLATDRTEQHDLSVANPGVVEELSSLWTSWARTNDVLPLGGWRGQPKPRNRTR</sequence>
<dbReference type="InterPro" id="IPR050738">
    <property type="entry name" value="Sulfatase"/>
</dbReference>
<evidence type="ECO:0000256" key="1">
    <source>
        <dbReference type="ARBA" id="ARBA00008779"/>
    </source>
</evidence>
<feature type="region of interest" description="Disordered" evidence="5">
    <location>
        <begin position="332"/>
        <end position="368"/>
    </location>
</feature>
<comment type="caution">
    <text evidence="7">The sequence shown here is derived from an EMBL/GenBank/DDBJ whole genome shotgun (WGS) entry which is preliminary data.</text>
</comment>
<dbReference type="PROSITE" id="PS00149">
    <property type="entry name" value="SULFATASE_2"/>
    <property type="match status" value="1"/>
</dbReference>
<dbReference type="PANTHER" id="PTHR42693">
    <property type="entry name" value="ARYLSULFATASE FAMILY MEMBER"/>
    <property type="match status" value="1"/>
</dbReference>
<protein>
    <submittedName>
        <fullName evidence="7">Arylsulfatase</fullName>
        <ecNumber evidence="7">3.1.6.1</ecNumber>
    </submittedName>
</protein>
<gene>
    <name evidence="7" type="primary">atsA_15</name>
    <name evidence="7" type="ORF">LzC2_16160</name>
</gene>
<dbReference type="SUPFAM" id="SSF53649">
    <property type="entry name" value="Alkaline phosphatase-like"/>
    <property type="match status" value="1"/>
</dbReference>
<evidence type="ECO:0000313" key="7">
    <source>
        <dbReference type="EMBL" id="NNJ25545.1"/>
    </source>
</evidence>
<dbReference type="RefSeq" id="WP_171185673.1">
    <property type="nucleotide sequence ID" value="NZ_WTPX01000040.1"/>
</dbReference>
<keyword evidence="3 7" id="KW-0378">Hydrolase</keyword>
<evidence type="ECO:0000256" key="4">
    <source>
        <dbReference type="ARBA" id="ARBA00022837"/>
    </source>
</evidence>